<evidence type="ECO:0000259" key="1">
    <source>
        <dbReference type="Pfam" id="PF00128"/>
    </source>
</evidence>
<dbReference type="InterPro" id="IPR017853">
    <property type="entry name" value="GH"/>
</dbReference>
<comment type="caution">
    <text evidence="2">The sequence shown here is derived from an EMBL/GenBank/DDBJ whole genome shotgun (WGS) entry which is preliminary data.</text>
</comment>
<sequence length="71" mass="7987">MAAVPAADTGQIRSSPYGVQPHKWFRKALSGDPNYEDYYIWREGGPDGTPPNNWESKFGGNAWKYLPEKGK</sequence>
<protein>
    <recommendedName>
        <fullName evidence="1">Glycosyl hydrolase family 13 catalytic domain-containing protein</fullName>
    </recommendedName>
</protein>
<keyword evidence="3" id="KW-1185">Reference proteome</keyword>
<dbReference type="GO" id="GO:0005975">
    <property type="term" value="P:carbohydrate metabolic process"/>
    <property type="evidence" value="ECO:0007669"/>
    <property type="project" value="InterPro"/>
</dbReference>
<evidence type="ECO:0000313" key="2">
    <source>
        <dbReference type="EMBL" id="MBC5724820.1"/>
    </source>
</evidence>
<accession>A0A923LT51</accession>
<dbReference type="InterPro" id="IPR006047">
    <property type="entry name" value="GH13_cat_dom"/>
</dbReference>
<dbReference type="AlphaFoldDB" id="A0A923LT51"/>
<dbReference type="EMBL" id="JACOPL010000004">
    <property type="protein sequence ID" value="MBC5724820.1"/>
    <property type="molecule type" value="Genomic_DNA"/>
</dbReference>
<dbReference type="Gene3D" id="3.90.400.10">
    <property type="entry name" value="Oligo-1,6-glucosidase, Domain 2"/>
    <property type="match status" value="1"/>
</dbReference>
<name>A0A923LT51_9FIRM</name>
<dbReference type="SUPFAM" id="SSF51445">
    <property type="entry name" value="(Trans)glycosidases"/>
    <property type="match status" value="1"/>
</dbReference>
<dbReference type="Proteomes" id="UP000606499">
    <property type="component" value="Unassembled WGS sequence"/>
</dbReference>
<gene>
    <name evidence="2" type="ORF">H8S45_05015</name>
</gene>
<dbReference type="RefSeq" id="WP_186949741.1">
    <property type="nucleotide sequence ID" value="NZ_JACOPL010000004.1"/>
</dbReference>
<reference evidence="2" key="1">
    <citation type="submission" date="2020-08" db="EMBL/GenBank/DDBJ databases">
        <title>Genome public.</title>
        <authorList>
            <person name="Liu C."/>
            <person name="Sun Q."/>
        </authorList>
    </citation>
    <scope>NUCLEOTIDE SEQUENCE</scope>
    <source>
        <strain evidence="2">NSJ-28</strain>
    </source>
</reference>
<dbReference type="Pfam" id="PF00128">
    <property type="entry name" value="Alpha-amylase"/>
    <property type="match status" value="1"/>
</dbReference>
<dbReference type="InterPro" id="IPR045857">
    <property type="entry name" value="O16G_dom_2"/>
</dbReference>
<feature type="domain" description="Glycosyl hydrolase family 13 catalytic" evidence="1">
    <location>
        <begin position="21"/>
        <end position="65"/>
    </location>
</feature>
<evidence type="ECO:0000313" key="3">
    <source>
        <dbReference type="Proteomes" id="UP000606499"/>
    </source>
</evidence>
<organism evidence="2 3">
    <name type="scientific">Agathobaculum faecis</name>
    <dbReference type="NCBI Taxonomy" id="2763013"/>
    <lineage>
        <taxon>Bacteria</taxon>
        <taxon>Bacillati</taxon>
        <taxon>Bacillota</taxon>
        <taxon>Clostridia</taxon>
        <taxon>Eubacteriales</taxon>
        <taxon>Butyricicoccaceae</taxon>
        <taxon>Agathobaculum</taxon>
    </lineage>
</organism>
<proteinExistence type="predicted"/>